<dbReference type="RefSeq" id="WP_142900048.1">
    <property type="nucleotide sequence ID" value="NZ_ML660084.1"/>
</dbReference>
<name>A0A545SRX1_9PROT</name>
<sequence length="340" mass="37793">MDIKTLGIDIGKTVFHLIGLDAHGKIVLRRRVSRTQLIRFAANLPVCLIGMEACGGAHHLSRALLALGHDVRLMPPQYVRPFVKSHKNDYRDAEAIAEAVQRPTMRFVATKTPEQLDLQALHRVRERLVGRRTALINQIRAFLLERGLTVGQGVSRLRQRMPSILEPESEADLSALMQRLLSGLWQEWQSLDHEIAELTGELERLARSDEICRRLRSIPGIGPITATALVAAVGNASGFSRGRDLAAWLGLVPRQFSTGGKTKLLGISKRGNRAIRRLLVQGAHAVLQSAERQQGRLGVWIRNLLARRHHNLAAVALANKMARIAWAVITRKESYSPAII</sequence>
<reference evidence="3 4" key="1">
    <citation type="submission" date="2019-06" db="EMBL/GenBank/DDBJ databases">
        <title>Whole genome sequence for Rhodospirillaceae sp. R148.</title>
        <authorList>
            <person name="Wang G."/>
        </authorList>
    </citation>
    <scope>NUCLEOTIDE SEQUENCE [LARGE SCALE GENOMIC DNA]</scope>
    <source>
        <strain evidence="3 4">R148</strain>
    </source>
</reference>
<proteinExistence type="predicted"/>
<dbReference type="InterPro" id="IPR047650">
    <property type="entry name" value="Transpos_IS110"/>
</dbReference>
<feature type="domain" description="Transposase IS116/IS110/IS902 C-terminal" evidence="2">
    <location>
        <begin position="212"/>
        <end position="291"/>
    </location>
</feature>
<dbReference type="InterPro" id="IPR003346">
    <property type="entry name" value="Transposase_20"/>
</dbReference>
<evidence type="ECO:0000313" key="4">
    <source>
        <dbReference type="Proteomes" id="UP000315252"/>
    </source>
</evidence>
<gene>
    <name evidence="3" type="ORF">FKG95_29465</name>
</gene>
<comment type="caution">
    <text evidence="3">The sequence shown here is derived from an EMBL/GenBank/DDBJ whole genome shotgun (WGS) entry which is preliminary data.</text>
</comment>
<dbReference type="PANTHER" id="PTHR33055:SF3">
    <property type="entry name" value="PUTATIVE TRANSPOSASE FOR IS117-RELATED"/>
    <property type="match status" value="1"/>
</dbReference>
<dbReference type="PANTHER" id="PTHR33055">
    <property type="entry name" value="TRANSPOSASE FOR INSERTION SEQUENCE ELEMENT IS1111A"/>
    <property type="match status" value="1"/>
</dbReference>
<dbReference type="Pfam" id="PF02371">
    <property type="entry name" value="Transposase_20"/>
    <property type="match status" value="1"/>
</dbReference>
<accession>A0A545SRX1</accession>
<organism evidence="3 4">
    <name type="scientific">Denitrobaculum tricleocarpae</name>
    <dbReference type="NCBI Taxonomy" id="2591009"/>
    <lineage>
        <taxon>Bacteria</taxon>
        <taxon>Pseudomonadati</taxon>
        <taxon>Pseudomonadota</taxon>
        <taxon>Alphaproteobacteria</taxon>
        <taxon>Rhodospirillales</taxon>
        <taxon>Rhodospirillaceae</taxon>
        <taxon>Denitrobaculum</taxon>
    </lineage>
</organism>
<dbReference type="GO" id="GO:0004803">
    <property type="term" value="F:transposase activity"/>
    <property type="evidence" value="ECO:0007669"/>
    <property type="project" value="InterPro"/>
</dbReference>
<protein>
    <submittedName>
        <fullName evidence="3">IS110 family transposase</fullName>
    </submittedName>
</protein>
<evidence type="ECO:0000313" key="3">
    <source>
        <dbReference type="EMBL" id="TQV67723.1"/>
    </source>
</evidence>
<dbReference type="InterPro" id="IPR002525">
    <property type="entry name" value="Transp_IS110-like_N"/>
</dbReference>
<dbReference type="GO" id="GO:0006313">
    <property type="term" value="P:DNA transposition"/>
    <property type="evidence" value="ECO:0007669"/>
    <property type="project" value="InterPro"/>
</dbReference>
<dbReference type="Proteomes" id="UP000315252">
    <property type="component" value="Unassembled WGS sequence"/>
</dbReference>
<dbReference type="NCBIfam" id="NF033542">
    <property type="entry name" value="transpos_IS110"/>
    <property type="match status" value="1"/>
</dbReference>
<dbReference type="EMBL" id="VHSH01000034">
    <property type="protein sequence ID" value="TQV67723.1"/>
    <property type="molecule type" value="Genomic_DNA"/>
</dbReference>
<dbReference type="Pfam" id="PF01548">
    <property type="entry name" value="DEDD_Tnp_IS110"/>
    <property type="match status" value="1"/>
</dbReference>
<keyword evidence="4" id="KW-1185">Reference proteome</keyword>
<dbReference type="AlphaFoldDB" id="A0A545SRX1"/>
<evidence type="ECO:0000259" key="1">
    <source>
        <dbReference type="Pfam" id="PF01548"/>
    </source>
</evidence>
<evidence type="ECO:0000259" key="2">
    <source>
        <dbReference type="Pfam" id="PF02371"/>
    </source>
</evidence>
<feature type="domain" description="Transposase IS110-like N-terminal" evidence="1">
    <location>
        <begin position="6"/>
        <end position="144"/>
    </location>
</feature>
<dbReference type="OrthoDB" id="5289737at2"/>
<dbReference type="GO" id="GO:0003677">
    <property type="term" value="F:DNA binding"/>
    <property type="evidence" value="ECO:0007669"/>
    <property type="project" value="InterPro"/>
</dbReference>